<dbReference type="InterPro" id="IPR040612">
    <property type="entry name" value="ArsA_HSP20-like"/>
</dbReference>
<dbReference type="InterPro" id="IPR008978">
    <property type="entry name" value="HSP20-like_chaperone"/>
</dbReference>
<dbReference type="EMBL" id="WEGI01000002">
    <property type="protein sequence ID" value="MQY25588.1"/>
    <property type="molecule type" value="Genomic_DNA"/>
</dbReference>
<dbReference type="CDD" id="cd02035">
    <property type="entry name" value="ArsA"/>
    <property type="match status" value="1"/>
</dbReference>
<evidence type="ECO:0000259" key="3">
    <source>
        <dbReference type="Pfam" id="PF02374"/>
    </source>
</evidence>
<dbReference type="Pfam" id="PF02374">
    <property type="entry name" value="ArsA_ATPase"/>
    <property type="match status" value="1"/>
</dbReference>
<comment type="caution">
    <text evidence="5">The sequence shown here is derived from an EMBL/GenBank/DDBJ whole genome shotgun (WGS) entry which is preliminary data.</text>
</comment>
<evidence type="ECO:0000259" key="4">
    <source>
        <dbReference type="Pfam" id="PF17886"/>
    </source>
</evidence>
<protein>
    <submittedName>
        <fullName evidence="5">Uncharacterized protein</fullName>
    </submittedName>
</protein>
<evidence type="ECO:0000256" key="1">
    <source>
        <dbReference type="ARBA" id="ARBA00011040"/>
    </source>
</evidence>
<dbReference type="Proteomes" id="UP000431401">
    <property type="component" value="Unassembled WGS sequence"/>
</dbReference>
<dbReference type="Gene3D" id="2.60.40.790">
    <property type="match status" value="1"/>
</dbReference>
<gene>
    <name evidence="5" type="ORF">NRB56_11450</name>
</gene>
<evidence type="ECO:0000313" key="5">
    <source>
        <dbReference type="EMBL" id="MQY25588.1"/>
    </source>
</evidence>
<dbReference type="GO" id="GO:0005524">
    <property type="term" value="F:ATP binding"/>
    <property type="evidence" value="ECO:0007669"/>
    <property type="project" value="InterPro"/>
</dbReference>
<sequence length="423" mass="44453">MLLASLDQAHSLGDALGRSIPRDPAPASVLPNLDVLELDSLSLVEDRFAAAVPLLSGVGRDHGVDLTALDPAELTGLPGVQELLLLLEITRLADTGDWDDIVLDCPPTADLLRILSTPATLLGYLDRVWPTAARMPGLSGGDLRRALVALAVDRIAAEVAAARDLFADRSRTIAVLVTAAERVALAETARVRSAATLLGLNLDHVVVNKVLPPQPPVPPDAHPAAHWYERRRAAQLAAIEGLRARFPGIPVSTVEYGGAEPIGIEELTGLVPPPSGGTGDGTSMLGHDVGTESRDGVGSRQHGEAGTGRSGGGQRGEADTGSERGVGGRGSDRRARAGEPYVGLESGTGLGSVFALRMQMPVADPATLRLGRVEDDLIVGADGVRRRLRLAPVLRRCVVDAAELDGDQLIVRFRPDPEVWPDE</sequence>
<dbReference type="InterPro" id="IPR027417">
    <property type="entry name" value="P-loop_NTPase"/>
</dbReference>
<feature type="compositionally biased region" description="Gly residues" evidence="2">
    <location>
        <begin position="305"/>
        <end position="315"/>
    </location>
</feature>
<dbReference type="InterPro" id="IPR025723">
    <property type="entry name" value="ArsA/GET3_ATPase-like"/>
</dbReference>
<feature type="domain" description="ArsA/GET3 Anion-transporting ATPase-like" evidence="3">
    <location>
        <begin position="2"/>
        <end position="268"/>
    </location>
</feature>
<dbReference type="PANTHER" id="PTHR10803">
    <property type="entry name" value="ARSENICAL PUMP-DRIVING ATPASE ARSENITE-TRANSLOCATING ATPASE"/>
    <property type="match status" value="1"/>
</dbReference>
<dbReference type="Pfam" id="PF17886">
    <property type="entry name" value="ArsA_HSP20"/>
    <property type="match status" value="1"/>
</dbReference>
<feature type="region of interest" description="Disordered" evidence="2">
    <location>
        <begin position="265"/>
        <end position="342"/>
    </location>
</feature>
<proteinExistence type="inferred from homology"/>
<dbReference type="InterPro" id="IPR016300">
    <property type="entry name" value="ATPase_ArsA/GET3"/>
</dbReference>
<evidence type="ECO:0000256" key="2">
    <source>
        <dbReference type="SAM" id="MobiDB-lite"/>
    </source>
</evidence>
<accession>A0A7K0DIW8</accession>
<dbReference type="GO" id="GO:0016887">
    <property type="term" value="F:ATP hydrolysis activity"/>
    <property type="evidence" value="ECO:0007669"/>
    <property type="project" value="InterPro"/>
</dbReference>
<keyword evidence="6" id="KW-1185">Reference proteome</keyword>
<comment type="similarity">
    <text evidence="1">Belongs to the arsA ATPase family.</text>
</comment>
<organism evidence="5 6">
    <name type="scientific">Nocardia aurantia</name>
    <dbReference type="NCBI Taxonomy" id="2585199"/>
    <lineage>
        <taxon>Bacteria</taxon>
        <taxon>Bacillati</taxon>
        <taxon>Actinomycetota</taxon>
        <taxon>Actinomycetes</taxon>
        <taxon>Mycobacteriales</taxon>
        <taxon>Nocardiaceae</taxon>
        <taxon>Nocardia</taxon>
    </lineage>
</organism>
<dbReference type="SUPFAM" id="SSF52540">
    <property type="entry name" value="P-loop containing nucleoside triphosphate hydrolases"/>
    <property type="match status" value="1"/>
</dbReference>
<feature type="compositionally biased region" description="Basic and acidic residues" evidence="2">
    <location>
        <begin position="289"/>
        <end position="303"/>
    </location>
</feature>
<dbReference type="AlphaFoldDB" id="A0A7K0DIW8"/>
<name>A0A7K0DIW8_9NOCA</name>
<evidence type="ECO:0000313" key="6">
    <source>
        <dbReference type="Proteomes" id="UP000431401"/>
    </source>
</evidence>
<feature type="domain" description="ArsA HSP20-like" evidence="4">
    <location>
        <begin position="354"/>
        <end position="413"/>
    </location>
</feature>
<dbReference type="Gene3D" id="3.40.50.300">
    <property type="entry name" value="P-loop containing nucleotide triphosphate hydrolases"/>
    <property type="match status" value="1"/>
</dbReference>
<reference evidence="5 6" key="1">
    <citation type="submission" date="2019-10" db="EMBL/GenBank/DDBJ databases">
        <title>Nocardia macrotermitis sp. nov. and Nocardia aurantia sp. nov., isolated from the gut of fungus growing-termite Macrotermes natalensis.</title>
        <authorList>
            <person name="Benndorf R."/>
            <person name="Schwitalla J."/>
            <person name="Martin K."/>
            <person name="De Beer W."/>
            <person name="Kaster A.-K."/>
            <person name="Vollmers J."/>
            <person name="Poulsen M."/>
            <person name="Beemelmanns C."/>
        </authorList>
    </citation>
    <scope>NUCLEOTIDE SEQUENCE [LARGE SCALE GENOMIC DNA]</scope>
    <source>
        <strain evidence="5 6">RB56</strain>
    </source>
</reference>
<dbReference type="PANTHER" id="PTHR10803:SF3">
    <property type="entry name" value="ATPASE GET3"/>
    <property type="match status" value="1"/>
</dbReference>